<feature type="non-terminal residue" evidence="2">
    <location>
        <position position="1"/>
    </location>
</feature>
<gene>
    <name evidence="2" type="primary">ORF10899</name>
</gene>
<name>A0A0B6Y331_9EUPU</name>
<organism evidence="2">
    <name type="scientific">Arion vulgaris</name>
    <dbReference type="NCBI Taxonomy" id="1028688"/>
    <lineage>
        <taxon>Eukaryota</taxon>
        <taxon>Metazoa</taxon>
        <taxon>Spiralia</taxon>
        <taxon>Lophotrochozoa</taxon>
        <taxon>Mollusca</taxon>
        <taxon>Gastropoda</taxon>
        <taxon>Heterobranchia</taxon>
        <taxon>Euthyneura</taxon>
        <taxon>Panpulmonata</taxon>
        <taxon>Eupulmonata</taxon>
        <taxon>Stylommatophora</taxon>
        <taxon>Helicina</taxon>
        <taxon>Arionoidea</taxon>
        <taxon>Arionidae</taxon>
        <taxon>Arion</taxon>
    </lineage>
</organism>
<accession>A0A0B6Y331</accession>
<evidence type="ECO:0000313" key="2">
    <source>
        <dbReference type="EMBL" id="CEK50493.1"/>
    </source>
</evidence>
<evidence type="ECO:0000256" key="1">
    <source>
        <dbReference type="SAM" id="MobiDB-lite"/>
    </source>
</evidence>
<dbReference type="EMBL" id="HACG01003628">
    <property type="protein sequence ID" value="CEK50493.1"/>
    <property type="molecule type" value="Transcribed_RNA"/>
</dbReference>
<dbReference type="AlphaFoldDB" id="A0A0B6Y331"/>
<sequence>VSAKIPDSLNQPFEDLCRDILSAKSRVSSTTSGNIDLSAPSQGLSLSNRTAIQTEDKATSTSGRSCC</sequence>
<reference evidence="2" key="1">
    <citation type="submission" date="2014-12" db="EMBL/GenBank/DDBJ databases">
        <title>Insight into the proteome of Arion vulgaris.</title>
        <authorList>
            <person name="Aradska J."/>
            <person name="Bulat T."/>
            <person name="Smidak R."/>
            <person name="Sarate P."/>
            <person name="Gangsoo J."/>
            <person name="Sialana F."/>
            <person name="Bilban M."/>
            <person name="Lubec G."/>
        </authorList>
    </citation>
    <scope>NUCLEOTIDE SEQUENCE</scope>
    <source>
        <tissue evidence="2">Skin</tissue>
    </source>
</reference>
<protein>
    <submittedName>
        <fullName evidence="2">Uncharacterized protein</fullName>
    </submittedName>
</protein>
<feature type="region of interest" description="Disordered" evidence="1">
    <location>
        <begin position="28"/>
        <end position="67"/>
    </location>
</feature>
<proteinExistence type="predicted"/>